<evidence type="ECO:0000313" key="8">
    <source>
        <dbReference type="EMBL" id="MDC7784333.1"/>
    </source>
</evidence>
<comment type="subcellular location">
    <subcellularLocation>
        <location evidence="1">Membrane</location>
        <topology evidence="1">Multi-pass membrane protein</topology>
    </subcellularLocation>
</comment>
<evidence type="ECO:0000259" key="7">
    <source>
        <dbReference type="Pfam" id="PF04138"/>
    </source>
</evidence>
<feature type="transmembrane region" description="Helical" evidence="6">
    <location>
        <begin position="38"/>
        <end position="60"/>
    </location>
</feature>
<organism evidence="8 9">
    <name type="scientific">Rhodoplanes tepidamans</name>
    <name type="common">Rhodoplanes cryptolactis</name>
    <dbReference type="NCBI Taxonomy" id="200616"/>
    <lineage>
        <taxon>Bacteria</taxon>
        <taxon>Pseudomonadati</taxon>
        <taxon>Pseudomonadota</taxon>
        <taxon>Alphaproteobacteria</taxon>
        <taxon>Hyphomicrobiales</taxon>
        <taxon>Nitrobacteraceae</taxon>
        <taxon>Rhodoplanes</taxon>
    </lineage>
</organism>
<dbReference type="Pfam" id="PF04138">
    <property type="entry name" value="GtrA_DPMS_TM"/>
    <property type="match status" value="1"/>
</dbReference>
<proteinExistence type="inferred from homology"/>
<dbReference type="PANTHER" id="PTHR38459">
    <property type="entry name" value="PROPHAGE BACTOPRENOL-LINKED GLUCOSE TRANSLOCASE HOMOLOG"/>
    <property type="match status" value="1"/>
</dbReference>
<feature type="domain" description="GtrA/DPMS transmembrane" evidence="7">
    <location>
        <begin position="10"/>
        <end position="120"/>
    </location>
</feature>
<keyword evidence="9" id="KW-1185">Reference proteome</keyword>
<evidence type="ECO:0000313" key="9">
    <source>
        <dbReference type="Proteomes" id="UP001165652"/>
    </source>
</evidence>
<feature type="transmembrane region" description="Helical" evidence="6">
    <location>
        <begin position="91"/>
        <end position="112"/>
    </location>
</feature>
<evidence type="ECO:0000256" key="1">
    <source>
        <dbReference type="ARBA" id="ARBA00004141"/>
    </source>
</evidence>
<reference evidence="8" key="1">
    <citation type="journal article" date="2023" name="Microbiol Resour">
        <title>Genome Sequences of Rhodoplanes serenus and Two Thermotolerant Strains, Rhodoplanes tepidamans and 'Rhodoplanes cryptolactis,' Further Refine the Genus.</title>
        <authorList>
            <person name="Rayyan A.A."/>
            <person name="Kyndt J.A."/>
        </authorList>
    </citation>
    <scope>NUCLEOTIDE SEQUENCE</scope>
    <source>
        <strain evidence="8">DSM 9987</strain>
    </source>
</reference>
<feature type="transmembrane region" description="Helical" evidence="6">
    <location>
        <begin position="12"/>
        <end position="32"/>
    </location>
</feature>
<feature type="transmembrane region" description="Helical" evidence="6">
    <location>
        <begin position="67"/>
        <end position="85"/>
    </location>
</feature>
<dbReference type="Proteomes" id="UP001165652">
    <property type="component" value="Unassembled WGS sequence"/>
</dbReference>
<reference evidence="8" key="2">
    <citation type="submission" date="2023-02" db="EMBL/GenBank/DDBJ databases">
        <authorList>
            <person name="Rayyan A."/>
            <person name="Meyer T."/>
            <person name="Kyndt J.A."/>
        </authorList>
    </citation>
    <scope>NUCLEOTIDE SEQUENCE</scope>
    <source>
        <strain evidence="8">DSM 9987</strain>
    </source>
</reference>
<protein>
    <submittedName>
        <fullName evidence="8">GtrA family protein</fullName>
    </submittedName>
</protein>
<dbReference type="InterPro" id="IPR007267">
    <property type="entry name" value="GtrA_DPMS_TM"/>
</dbReference>
<dbReference type="RefSeq" id="WP_272775177.1">
    <property type="nucleotide sequence ID" value="NZ_JAQQLI010000001.1"/>
</dbReference>
<keyword evidence="5 6" id="KW-0472">Membrane</keyword>
<sequence length="134" mass="14305">MWTASPRFLRFLVVGVLNTAVGYGLFAAIYLATGRHRVAIVIATVLGVVFNFFSTGRLVFGSRRLRAFVPFVLGYVVTCGLNILLVDGLLLAGVSPVLGQLVALPPVVLLSYQINHRLVFRTAGRSAPPAPGAP</sequence>
<accession>A0ABT5J3W4</accession>
<evidence type="ECO:0000256" key="5">
    <source>
        <dbReference type="ARBA" id="ARBA00023136"/>
    </source>
</evidence>
<dbReference type="PANTHER" id="PTHR38459:SF1">
    <property type="entry name" value="PROPHAGE BACTOPRENOL-LINKED GLUCOSE TRANSLOCASE HOMOLOG"/>
    <property type="match status" value="1"/>
</dbReference>
<comment type="similarity">
    <text evidence="2">Belongs to the GtrA family.</text>
</comment>
<evidence type="ECO:0000256" key="3">
    <source>
        <dbReference type="ARBA" id="ARBA00022692"/>
    </source>
</evidence>
<evidence type="ECO:0000256" key="6">
    <source>
        <dbReference type="SAM" id="Phobius"/>
    </source>
</evidence>
<evidence type="ECO:0000256" key="4">
    <source>
        <dbReference type="ARBA" id="ARBA00022989"/>
    </source>
</evidence>
<comment type="caution">
    <text evidence="8">The sequence shown here is derived from an EMBL/GenBank/DDBJ whole genome shotgun (WGS) entry which is preliminary data.</text>
</comment>
<keyword evidence="3 6" id="KW-0812">Transmembrane</keyword>
<keyword evidence="4 6" id="KW-1133">Transmembrane helix</keyword>
<dbReference type="InterPro" id="IPR051401">
    <property type="entry name" value="GtrA_CellWall_Glycosyl"/>
</dbReference>
<name>A0ABT5J3W4_RHOTP</name>
<gene>
    <name evidence="8" type="ORF">PQJ73_01440</name>
</gene>
<evidence type="ECO:0000256" key="2">
    <source>
        <dbReference type="ARBA" id="ARBA00009399"/>
    </source>
</evidence>
<dbReference type="EMBL" id="JAQQLI010000001">
    <property type="protein sequence ID" value="MDC7784333.1"/>
    <property type="molecule type" value="Genomic_DNA"/>
</dbReference>